<feature type="compositionally biased region" description="Basic and acidic residues" evidence="1">
    <location>
        <begin position="76"/>
        <end position="88"/>
    </location>
</feature>
<evidence type="ECO:0000313" key="3">
    <source>
        <dbReference type="Proteomes" id="UP000447873"/>
    </source>
</evidence>
<sequence length="234" mass="26823">MRSAFQNAINDFARALKDKEYGKSKDGETAIHHFTLLCSLSEDKSNDCHEVATEYLAKLDQMVSAQSAQAPPKQAAVEKDESIRDRPWSLRRNPFIVDEDGFTFRKGEKAEGKRREGGADPKEKETSAPAPKAEEKKSSAKSETWKRMDVHDLATGPYRPDSSYTSRPKATHIRERSYSPSRTFKVQKIPHPRRIDETMDDFKARFKKELDHPVYDWDELVDEDGKGWETEGEE</sequence>
<evidence type="ECO:0000313" key="2">
    <source>
        <dbReference type="EMBL" id="KAE9979211.1"/>
    </source>
</evidence>
<dbReference type="AlphaFoldDB" id="A0A8H3Z495"/>
<name>A0A8H3Z495_VENIN</name>
<dbReference type="EMBL" id="WNWS01000122">
    <property type="protein sequence ID" value="KAE9979211.1"/>
    <property type="molecule type" value="Genomic_DNA"/>
</dbReference>
<proteinExistence type="predicted"/>
<organism evidence="2 3">
    <name type="scientific">Venturia inaequalis</name>
    <name type="common">Apple scab fungus</name>
    <dbReference type="NCBI Taxonomy" id="5025"/>
    <lineage>
        <taxon>Eukaryota</taxon>
        <taxon>Fungi</taxon>
        <taxon>Dikarya</taxon>
        <taxon>Ascomycota</taxon>
        <taxon>Pezizomycotina</taxon>
        <taxon>Dothideomycetes</taxon>
        <taxon>Pleosporomycetidae</taxon>
        <taxon>Venturiales</taxon>
        <taxon>Venturiaceae</taxon>
        <taxon>Venturia</taxon>
    </lineage>
</organism>
<feature type="region of interest" description="Disordered" evidence="1">
    <location>
        <begin position="63"/>
        <end position="89"/>
    </location>
</feature>
<evidence type="ECO:0000256" key="1">
    <source>
        <dbReference type="SAM" id="MobiDB-lite"/>
    </source>
</evidence>
<feature type="region of interest" description="Disordered" evidence="1">
    <location>
        <begin position="101"/>
        <end position="196"/>
    </location>
</feature>
<reference evidence="2 3" key="1">
    <citation type="submission" date="2018-12" db="EMBL/GenBank/DDBJ databases">
        <title>Venturia inaequalis Genome Resource.</title>
        <authorList>
            <person name="Lichtner F.J."/>
        </authorList>
    </citation>
    <scope>NUCLEOTIDE SEQUENCE [LARGE SCALE GENOMIC DNA]</scope>
    <source>
        <strain evidence="2 3">120213</strain>
    </source>
</reference>
<feature type="compositionally biased region" description="Low complexity" evidence="1">
    <location>
        <begin position="64"/>
        <end position="75"/>
    </location>
</feature>
<accession>A0A8H3Z495</accession>
<feature type="compositionally biased region" description="Basic and acidic residues" evidence="1">
    <location>
        <begin position="102"/>
        <end position="152"/>
    </location>
</feature>
<comment type="caution">
    <text evidence="2">The sequence shown here is derived from an EMBL/GenBank/DDBJ whole genome shotgun (WGS) entry which is preliminary data.</text>
</comment>
<dbReference type="Proteomes" id="UP000447873">
    <property type="component" value="Unassembled WGS sequence"/>
</dbReference>
<gene>
    <name evidence="2" type="ORF">EG328_001047</name>
</gene>
<protein>
    <submittedName>
        <fullName evidence="2">Uncharacterized protein</fullName>
    </submittedName>
</protein>